<feature type="transmembrane region" description="Helical" evidence="1">
    <location>
        <begin position="421"/>
        <end position="442"/>
    </location>
</feature>
<feature type="transmembrane region" description="Helical" evidence="1">
    <location>
        <begin position="53"/>
        <end position="72"/>
    </location>
</feature>
<dbReference type="EMBL" id="CABWLH010000001">
    <property type="protein sequence ID" value="VXA90247.1"/>
    <property type="molecule type" value="Genomic_DNA"/>
</dbReference>
<feature type="transmembrane region" description="Helical" evidence="1">
    <location>
        <begin position="166"/>
        <end position="187"/>
    </location>
</feature>
<name>A0A653LDZ3_BACAB</name>
<feature type="transmembrane region" description="Helical" evidence="1">
    <location>
        <begin position="208"/>
        <end position="231"/>
    </location>
</feature>
<dbReference type="InterPro" id="IPR030920">
    <property type="entry name" value="SkfF"/>
</dbReference>
<feature type="transmembrane region" description="Helical" evidence="1">
    <location>
        <begin position="110"/>
        <end position="126"/>
    </location>
</feature>
<organism evidence="2 3">
    <name type="scientific">Bacillus altitudinis</name>
    <dbReference type="NCBI Taxonomy" id="293387"/>
    <lineage>
        <taxon>Bacteria</taxon>
        <taxon>Bacillati</taxon>
        <taxon>Bacillota</taxon>
        <taxon>Bacilli</taxon>
        <taxon>Bacillales</taxon>
        <taxon>Bacillaceae</taxon>
        <taxon>Bacillus</taxon>
    </lineage>
</organism>
<evidence type="ECO:0000313" key="3">
    <source>
        <dbReference type="Proteomes" id="UP000433089"/>
    </source>
</evidence>
<feature type="transmembrane region" description="Helical" evidence="1">
    <location>
        <begin position="322"/>
        <end position="340"/>
    </location>
</feature>
<protein>
    <submittedName>
        <fullName evidence="2">Sporulation killing factor biosynthesis and export ABC transporter (Permease)</fullName>
    </submittedName>
</protein>
<evidence type="ECO:0000313" key="2">
    <source>
        <dbReference type="EMBL" id="VXA90247.1"/>
    </source>
</evidence>
<keyword evidence="1" id="KW-0812">Transmembrane</keyword>
<feature type="transmembrane region" description="Helical" evidence="1">
    <location>
        <begin position="448"/>
        <end position="467"/>
    </location>
</feature>
<dbReference type="NCBIfam" id="TIGR04405">
    <property type="entry name" value="SkfF"/>
    <property type="match status" value="1"/>
</dbReference>
<feature type="transmembrane region" description="Helical" evidence="1">
    <location>
        <begin position="361"/>
        <end position="382"/>
    </location>
</feature>
<feature type="transmembrane region" description="Helical" evidence="1">
    <location>
        <begin position="388"/>
        <end position="409"/>
    </location>
</feature>
<feature type="transmembrane region" description="Helical" evidence="1">
    <location>
        <begin position="138"/>
        <end position="160"/>
    </location>
</feature>
<dbReference type="AlphaFoldDB" id="A0A653LDZ3"/>
<dbReference type="RefSeq" id="WP_159159379.1">
    <property type="nucleotide sequence ID" value="NZ_CP101609.1"/>
</dbReference>
<gene>
    <name evidence="2" type="primary">skfF</name>
    <name evidence="2" type="ORF">BACI348_10028</name>
</gene>
<keyword evidence="1" id="KW-0472">Membrane</keyword>
<feature type="transmembrane region" description="Helical" evidence="1">
    <location>
        <begin position="271"/>
        <end position="290"/>
    </location>
</feature>
<reference evidence="2 3" key="1">
    <citation type="submission" date="2019-10" db="EMBL/GenBank/DDBJ databases">
        <authorList>
            <person name="Karimi E."/>
        </authorList>
    </citation>
    <scope>NUCLEOTIDE SEQUENCE [LARGE SCALE GENOMIC DNA]</scope>
    <source>
        <strain evidence="2">Bacillus sp. 348</strain>
    </source>
</reference>
<keyword evidence="1" id="KW-1133">Transmembrane helix</keyword>
<accession>A0A653LDZ3</accession>
<evidence type="ECO:0000256" key="1">
    <source>
        <dbReference type="SAM" id="Phobius"/>
    </source>
</evidence>
<dbReference type="Proteomes" id="UP000433089">
    <property type="component" value="Unassembled WGS sequence"/>
</dbReference>
<sequence>MNNTLSLLWMKSQRRLLSKNQEKKMPFLILLLMMAAIGFQLSAVSSMGDWNASTAGWIIVVLFVLYTGFGLFSNRLPSQMNDIMWLYGSGASLWTVVMSVWVYHILWRCAFLIVSAVMADILLLCLTQQYFFLLGKSLLLTALLCMIETWMIAVSCARTIQVYKRVLFIGFILIFGCLSLLTLNQLILKQSSMMEISASLMYQVGRMIEEFSFISVLILLGVMILSFMMMYRSSHRIEMMESLVKEAAFWEEFEGKQVHANPISSKQSKTWWGLSTLTGIWAFLWLEILMIKKYATFHLLSTMLLIGTYYVVSSYFSDWLTLFFLVIGASVLLSSYYAGIVRHGQTGVLYLFPGALYQKILLLEVFQTFWLYGVYLISLILLEIHDVLYWAIYGVGVYIWFLTIRLFAFTQPLRREASLSLGIYYRSLLIGSVISAAVIIGIHLFTNGWFTTMTCVFAGCVCYVMCYRCRGAH</sequence>
<feature type="transmembrane region" description="Helical" evidence="1">
    <location>
        <begin position="84"/>
        <end position="104"/>
    </location>
</feature>
<proteinExistence type="predicted"/>
<feature type="transmembrane region" description="Helical" evidence="1">
    <location>
        <begin position="297"/>
        <end position="316"/>
    </location>
</feature>